<dbReference type="AlphaFoldDB" id="A0A1M7G5E1"/>
<dbReference type="SUPFAM" id="SSF52200">
    <property type="entry name" value="Toll/Interleukin receptor TIR domain"/>
    <property type="match status" value="1"/>
</dbReference>
<evidence type="ECO:0000313" key="5">
    <source>
        <dbReference type="Proteomes" id="UP000184121"/>
    </source>
</evidence>
<gene>
    <name evidence="4" type="ORF">SAMN05444366_2397</name>
</gene>
<dbReference type="SUPFAM" id="SSF52058">
    <property type="entry name" value="L domain-like"/>
    <property type="match status" value="2"/>
</dbReference>
<evidence type="ECO:0000256" key="2">
    <source>
        <dbReference type="ARBA" id="ARBA00022737"/>
    </source>
</evidence>
<organism evidence="4 5">
    <name type="scientific">Flavobacterium saccharophilum</name>
    <dbReference type="NCBI Taxonomy" id="29534"/>
    <lineage>
        <taxon>Bacteria</taxon>
        <taxon>Pseudomonadati</taxon>
        <taxon>Bacteroidota</taxon>
        <taxon>Flavobacteriia</taxon>
        <taxon>Flavobacteriales</taxon>
        <taxon>Flavobacteriaceae</taxon>
        <taxon>Flavobacterium</taxon>
    </lineage>
</organism>
<dbReference type="PANTHER" id="PTHR46652:SF3">
    <property type="entry name" value="LEUCINE-RICH REPEAT-CONTAINING PROTEIN 9"/>
    <property type="match status" value="1"/>
</dbReference>
<dbReference type="InterPro" id="IPR025875">
    <property type="entry name" value="Leu-rich_rpt_4"/>
</dbReference>
<dbReference type="SMART" id="SM00365">
    <property type="entry name" value="LRR_SD22"/>
    <property type="match status" value="8"/>
</dbReference>
<dbReference type="Gene3D" id="3.30.310.200">
    <property type="match status" value="1"/>
</dbReference>
<dbReference type="PROSITE" id="PS50104">
    <property type="entry name" value="TIR"/>
    <property type="match status" value="1"/>
</dbReference>
<reference evidence="5" key="1">
    <citation type="submission" date="2016-11" db="EMBL/GenBank/DDBJ databases">
        <authorList>
            <person name="Varghese N."/>
            <person name="Submissions S."/>
        </authorList>
    </citation>
    <scope>NUCLEOTIDE SEQUENCE [LARGE SCALE GENOMIC DNA]</scope>
    <source>
        <strain evidence="5">DSM 1811</strain>
    </source>
</reference>
<evidence type="ECO:0000259" key="3">
    <source>
        <dbReference type="PROSITE" id="PS50104"/>
    </source>
</evidence>
<dbReference type="InterPro" id="IPR035897">
    <property type="entry name" value="Toll_tir_struct_dom_sf"/>
</dbReference>
<protein>
    <submittedName>
        <fullName evidence="4">Internalin A</fullName>
    </submittedName>
</protein>
<dbReference type="InterPro" id="IPR027417">
    <property type="entry name" value="P-loop_NTPase"/>
</dbReference>
<dbReference type="InterPro" id="IPR003591">
    <property type="entry name" value="Leu-rich_rpt_typical-subtyp"/>
</dbReference>
<dbReference type="SMART" id="SM00255">
    <property type="entry name" value="TIR"/>
    <property type="match status" value="1"/>
</dbReference>
<dbReference type="Pfam" id="PF13676">
    <property type="entry name" value="TIR_2"/>
    <property type="match status" value="1"/>
</dbReference>
<dbReference type="Pfam" id="PF12799">
    <property type="entry name" value="LRR_4"/>
    <property type="match status" value="3"/>
</dbReference>
<proteinExistence type="predicted"/>
<dbReference type="Pfam" id="PF08477">
    <property type="entry name" value="Roc"/>
    <property type="match status" value="1"/>
</dbReference>
<dbReference type="OrthoDB" id="1148122at2"/>
<keyword evidence="2" id="KW-0677">Repeat</keyword>
<dbReference type="SUPFAM" id="SSF52540">
    <property type="entry name" value="P-loop containing nucleoside triphosphate hydrolases"/>
    <property type="match status" value="1"/>
</dbReference>
<dbReference type="GO" id="GO:0007165">
    <property type="term" value="P:signal transduction"/>
    <property type="evidence" value="ECO:0007669"/>
    <property type="project" value="InterPro"/>
</dbReference>
<dbReference type="Gene3D" id="3.80.10.10">
    <property type="entry name" value="Ribonuclease Inhibitor"/>
    <property type="match status" value="3"/>
</dbReference>
<keyword evidence="5" id="KW-1185">Reference proteome</keyword>
<dbReference type="PANTHER" id="PTHR46652">
    <property type="entry name" value="LEUCINE-RICH REPEAT AND IQ DOMAIN-CONTAINING PROTEIN 1-RELATED"/>
    <property type="match status" value="1"/>
</dbReference>
<feature type="domain" description="TIR" evidence="3">
    <location>
        <begin position="1091"/>
        <end position="1238"/>
    </location>
</feature>
<dbReference type="Pfam" id="PF25497">
    <property type="entry name" value="COR-B"/>
    <property type="match status" value="1"/>
</dbReference>
<dbReference type="InterPro" id="IPR000157">
    <property type="entry name" value="TIR_dom"/>
</dbReference>
<dbReference type="EMBL" id="FRBY01000003">
    <property type="protein sequence ID" value="SHM11471.1"/>
    <property type="molecule type" value="Genomic_DNA"/>
</dbReference>
<dbReference type="PROSITE" id="PS51450">
    <property type="entry name" value="LRR"/>
    <property type="match status" value="16"/>
</dbReference>
<dbReference type="InterPro" id="IPR001611">
    <property type="entry name" value="Leu-rich_rpt"/>
</dbReference>
<dbReference type="Proteomes" id="UP000184121">
    <property type="component" value="Unassembled WGS sequence"/>
</dbReference>
<keyword evidence="1" id="KW-0433">Leucine-rich repeat</keyword>
<dbReference type="SMART" id="SM00369">
    <property type="entry name" value="LRR_TYP"/>
    <property type="match status" value="10"/>
</dbReference>
<name>A0A1M7G5E1_9FLAO</name>
<dbReference type="InterPro" id="IPR057263">
    <property type="entry name" value="COR-B"/>
</dbReference>
<sequence length="1244" mass="145094">MKKNKPNEIISLEKQLNIVISEYSNSSFRNKNYFLLDVDGKIVSLNLVHNKISNISFLDNFPFLLSLNLSYNQILDISCVQNLQNLESLNLSGNQISDIYCLGGLTNLRTLILNGNSIYDASCLANLIYLNNLNLSENQISELEFLCELTELIDLKLNYNIIHNLSFLDNLIGLKSLHLNNNNISNIFVLEDLKELSFLDLSNNEITDISHLEGLKELTSLYLNKNEISNISSLQNLLKLKNLFLQGNRISDITHLENLINLELLQLENNNIEDLSSLKNLLKISNLDLSNNKISKISTLENLINLTDLNLSRNENISDINILKGLKEISFLDLSNNKKISDFSIIKNLKKINRLFLSNVIILDYSFLEKLNIKTLFLGSNNIVDISFLKKMKSIVTLYLNYNNISNIDALKDLIEINSLYLSGNDIKDISVLKELNSLKILEIESNQISEIEQFEFIYNLPSLNIKTSYNPCFKINGIRLEEKSNHYDTILNALKKINESKKLYRLPAKVLFLGNTESGKSTLLDYILQNKEPRIIKNNLHSTHIVQIETLPKHLRKNAIPKAVFYDFGGQDYYHGLYKAFLSNDSINILLWNENYDKNQIRRDRNLQLTRDYNRDYWLNQLKFQYDRGKKNIDVLKLEKNEPILLVQTHADKENHKRLAYKGDCEIFNIKNEFFIALNQFSIENSVTHNIGLRYLEETLNELINQKQIEKREPIWFKEFLNYILRTSTPNYILLSELANEYKRDSDKENLLLPEVLRELAQTGLVLYYKDDIDLKDIVWLDPSKTIQYIHDSILSKDNIIEKKGIVERSVLDGFADERIVKLLINQKVIFFDEFDDQYIIPGYLCLTEEDDRIYELLTFDFIEPNFIMKFEYFIPFGLINQLICHYGKNMHKKYYWRDQLLFTKDNCKILIKLDFNNLEISVSIKSKKSNSRLNKLEQEIFRDILNLYWDKIPFEGKRNDLKRDNIKIEDINIENLIGGELEVSISHEDIKVENLVQDASVSNAIEANNYPLVSPDDLYISTDNKFFVKHKDLQNEDKTFSKIISFGLSIKKEVQNDKEIEIRRLNKNLVVEKSTGLFKNFTSNKNTEKMKKIFISYSKFDDDYKREFVKHLITLKDENLIDPFNCDEIDLGDDSHEVIQRKLAECDYMVALVSVDLLNTKYIRDFEVDKAEELGKKIIPIIIKPCDWETSKLGKHHASLRGTNISLDKKLYLDGDIKEVSKIERAAFWTAIIKEFREKLFK</sequence>
<dbReference type="RefSeq" id="WP_072972667.1">
    <property type="nucleotide sequence ID" value="NZ_FRBY01000003.1"/>
</dbReference>
<accession>A0A1M7G5E1</accession>
<dbReference type="InterPro" id="IPR032675">
    <property type="entry name" value="LRR_dom_sf"/>
</dbReference>
<dbReference type="Gene3D" id="3.40.50.300">
    <property type="entry name" value="P-loop containing nucleotide triphosphate hydrolases"/>
    <property type="match status" value="1"/>
</dbReference>
<evidence type="ECO:0000256" key="1">
    <source>
        <dbReference type="ARBA" id="ARBA00022614"/>
    </source>
</evidence>
<dbReference type="InterPro" id="IPR050836">
    <property type="entry name" value="SDS22/Internalin_LRR"/>
</dbReference>
<dbReference type="Gene3D" id="3.40.50.10140">
    <property type="entry name" value="Toll/interleukin-1 receptor homology (TIR) domain"/>
    <property type="match status" value="1"/>
</dbReference>
<evidence type="ECO:0000313" key="4">
    <source>
        <dbReference type="EMBL" id="SHM11471.1"/>
    </source>
</evidence>